<gene>
    <name evidence="2" type="ORF">KPL37_06675</name>
</gene>
<keyword evidence="1" id="KW-0472">Membrane</keyword>
<keyword evidence="1" id="KW-0812">Transmembrane</keyword>
<protein>
    <submittedName>
        <fullName evidence="2">Uncharacterized protein</fullName>
    </submittedName>
</protein>
<evidence type="ECO:0000313" key="3">
    <source>
        <dbReference type="Proteomes" id="UP000776252"/>
    </source>
</evidence>
<proteinExistence type="predicted"/>
<dbReference type="Proteomes" id="UP000776252">
    <property type="component" value="Unassembled WGS sequence"/>
</dbReference>
<organism evidence="2 3">
    <name type="scientific">Clostridium frigoris</name>
    <dbReference type="NCBI Taxonomy" id="205327"/>
    <lineage>
        <taxon>Bacteria</taxon>
        <taxon>Bacillati</taxon>
        <taxon>Bacillota</taxon>
        <taxon>Clostridia</taxon>
        <taxon>Eubacteriales</taxon>
        <taxon>Clostridiaceae</taxon>
        <taxon>Clostridium</taxon>
    </lineage>
</organism>
<sequence>MSALFLIVIFLVPVLLTIVILDTYTKDKTSIQIMLIGIEVTIVGVSIIAFGGGGFSSNETFYFNIIGLTIVAMGLTSSIYGLRNKMQ</sequence>
<evidence type="ECO:0000256" key="1">
    <source>
        <dbReference type="SAM" id="Phobius"/>
    </source>
</evidence>
<feature type="transmembrane region" description="Helical" evidence="1">
    <location>
        <begin position="61"/>
        <end position="82"/>
    </location>
</feature>
<name>A0ABS6BR78_9CLOT</name>
<reference evidence="2 3" key="1">
    <citation type="submission" date="2021-06" db="EMBL/GenBank/DDBJ databases">
        <title>Clostridia strains as spoilage organisms.</title>
        <authorList>
            <person name="Wambui J."/>
            <person name="Stephan R."/>
            <person name="Stevens M.J.A."/>
        </authorList>
    </citation>
    <scope>NUCLEOTIDE SEQUENCE [LARGE SCALE GENOMIC DNA]</scope>
    <source>
        <strain evidence="2 3">DSM 14204</strain>
    </source>
</reference>
<keyword evidence="1" id="KW-1133">Transmembrane helix</keyword>
<feature type="transmembrane region" description="Helical" evidence="1">
    <location>
        <begin position="36"/>
        <end position="55"/>
    </location>
</feature>
<dbReference type="EMBL" id="JAHLDV010000009">
    <property type="protein sequence ID" value="MBU3159438.1"/>
    <property type="molecule type" value="Genomic_DNA"/>
</dbReference>
<accession>A0ABS6BR78</accession>
<feature type="transmembrane region" description="Helical" evidence="1">
    <location>
        <begin position="6"/>
        <end position="24"/>
    </location>
</feature>
<evidence type="ECO:0000313" key="2">
    <source>
        <dbReference type="EMBL" id="MBU3159438.1"/>
    </source>
</evidence>
<comment type="caution">
    <text evidence="2">The sequence shown here is derived from an EMBL/GenBank/DDBJ whole genome shotgun (WGS) entry which is preliminary data.</text>
</comment>
<keyword evidence="3" id="KW-1185">Reference proteome</keyword>
<dbReference type="RefSeq" id="WP_216146978.1">
    <property type="nucleotide sequence ID" value="NZ_JAHLDV010000009.1"/>
</dbReference>